<feature type="signal peptide" evidence="1">
    <location>
        <begin position="1"/>
        <end position="21"/>
    </location>
</feature>
<comment type="caution">
    <text evidence="2">The sequence shown here is derived from an EMBL/GenBank/DDBJ whole genome shotgun (WGS) entry which is preliminary data.</text>
</comment>
<sequence length="143" mass="15520">MVLLALLLGLQVLLADRARLAADPQWRPLLLQACGVLRCSLPDWREPGAFTMVERSVRPGQAPGTLRVDATFRNDARWAQPWPLLQLSLADADGRTTGSGVFAPEQYLGEAPEGLLAPGQSAQVTFVVQEPAPGTVAFSFRFH</sequence>
<gene>
    <name evidence="2" type="ORF">L613_006100000070</name>
</gene>
<dbReference type="InterPro" id="IPR021834">
    <property type="entry name" value="DUF3426"/>
</dbReference>
<dbReference type="Proteomes" id="UP000321583">
    <property type="component" value="Unassembled WGS sequence"/>
</dbReference>
<feature type="chain" id="PRO_5022225927" evidence="1">
    <location>
        <begin position="22"/>
        <end position="143"/>
    </location>
</feature>
<name>A0A562D7R0_9GAMM</name>
<protein>
    <submittedName>
        <fullName evidence="2">Uncharacterized protein DUF3426</fullName>
    </submittedName>
</protein>
<reference evidence="2 3" key="1">
    <citation type="submission" date="2019-07" db="EMBL/GenBank/DDBJ databases">
        <title>Genome sequencing of lignin-degrading bacterial isolates.</title>
        <authorList>
            <person name="Gladden J."/>
        </authorList>
    </citation>
    <scope>NUCLEOTIDE SEQUENCE [LARGE SCALE GENOMIC DNA]</scope>
    <source>
        <strain evidence="2 3">J19</strain>
    </source>
</reference>
<organism evidence="2 3">
    <name type="scientific">Pseudoxanthomonas taiwanensis J19</name>
    <dbReference type="NCBI Taxonomy" id="935569"/>
    <lineage>
        <taxon>Bacteria</taxon>
        <taxon>Pseudomonadati</taxon>
        <taxon>Pseudomonadota</taxon>
        <taxon>Gammaproteobacteria</taxon>
        <taxon>Lysobacterales</taxon>
        <taxon>Lysobacteraceae</taxon>
        <taxon>Pseudoxanthomonas</taxon>
    </lineage>
</organism>
<keyword evidence="1" id="KW-0732">Signal</keyword>
<accession>A0A562D7R0</accession>
<dbReference type="Pfam" id="PF11906">
    <property type="entry name" value="DUF3426"/>
    <property type="match status" value="1"/>
</dbReference>
<proteinExistence type="predicted"/>
<evidence type="ECO:0000256" key="1">
    <source>
        <dbReference type="SAM" id="SignalP"/>
    </source>
</evidence>
<evidence type="ECO:0000313" key="2">
    <source>
        <dbReference type="EMBL" id="TWH05151.1"/>
    </source>
</evidence>
<dbReference type="AlphaFoldDB" id="A0A562D7R0"/>
<dbReference type="EMBL" id="VLJS01000093">
    <property type="protein sequence ID" value="TWH05151.1"/>
    <property type="molecule type" value="Genomic_DNA"/>
</dbReference>
<evidence type="ECO:0000313" key="3">
    <source>
        <dbReference type="Proteomes" id="UP000321583"/>
    </source>
</evidence>
<keyword evidence="3" id="KW-1185">Reference proteome</keyword>